<dbReference type="InterPro" id="IPR046623">
    <property type="entry name" value="DUF6536"/>
</dbReference>
<name>A0A9P4GPY3_9PLEO</name>
<keyword evidence="2" id="KW-0472">Membrane</keyword>
<keyword evidence="5" id="KW-1185">Reference proteome</keyword>
<dbReference type="OrthoDB" id="5429634at2759"/>
<keyword evidence="2" id="KW-0812">Transmembrane</keyword>
<reference evidence="4" key="1">
    <citation type="submission" date="2020-01" db="EMBL/GenBank/DDBJ databases">
        <authorList>
            <consortium name="DOE Joint Genome Institute"/>
            <person name="Haridas S."/>
            <person name="Albert R."/>
            <person name="Binder M."/>
            <person name="Bloem J."/>
            <person name="Labutti K."/>
            <person name="Salamov A."/>
            <person name="Andreopoulos B."/>
            <person name="Baker S.E."/>
            <person name="Barry K."/>
            <person name="Bills G."/>
            <person name="Bluhm B.H."/>
            <person name="Cannon C."/>
            <person name="Castanera R."/>
            <person name="Culley D.E."/>
            <person name="Daum C."/>
            <person name="Ezra D."/>
            <person name="Gonzalez J.B."/>
            <person name="Henrissat B."/>
            <person name="Kuo A."/>
            <person name="Liang C."/>
            <person name="Lipzen A."/>
            <person name="Lutzoni F."/>
            <person name="Magnuson J."/>
            <person name="Mondo S."/>
            <person name="Nolan M."/>
            <person name="Ohm R."/>
            <person name="Pangilinan J."/>
            <person name="Park H.-J."/>
            <person name="Ramirez L."/>
            <person name="Alfaro M."/>
            <person name="Sun H."/>
            <person name="Tritt A."/>
            <person name="Yoshinaga Y."/>
            <person name="Zwiers L.-H."/>
            <person name="Turgeon B.G."/>
            <person name="Goodwin S.B."/>
            <person name="Spatafora J.W."/>
            <person name="Crous P.W."/>
            <person name="Grigoriev I.V."/>
        </authorList>
    </citation>
    <scope>NUCLEOTIDE SEQUENCE</scope>
    <source>
        <strain evidence="4">CBS 394.84</strain>
    </source>
</reference>
<dbReference type="PANTHER" id="PTHR35395:SF1">
    <property type="entry name" value="DUF6536 DOMAIN-CONTAINING PROTEIN"/>
    <property type="match status" value="1"/>
</dbReference>
<keyword evidence="2" id="KW-1133">Transmembrane helix</keyword>
<dbReference type="EMBL" id="ML976615">
    <property type="protein sequence ID" value="KAF1849177.1"/>
    <property type="molecule type" value="Genomic_DNA"/>
</dbReference>
<comment type="caution">
    <text evidence="4">The sequence shown here is derived from an EMBL/GenBank/DDBJ whole genome shotgun (WGS) entry which is preliminary data.</text>
</comment>
<sequence>MDPELGRSSQAPLLPPLAQDLGDFVDSIPLLHISRGTDAPYTPEESGSILGATNLTSERESAEMETIPLQPQKDPDHGISRRSSIAISTTSSDDQRQPPSFFTRVFKGLSDTTRSVDNKIALWIRQSRFHGWRMGVLFGCCTSTFVLCCNIAMIVVGSTVHSGYNSDGVADLIVGDEATISRWNTSLHVLINVLSTMLLAGSNYTMQVLSAPTRKDVDVAHAKGQWLDIGLLSTRNLRAIPRHRVVLWVALALSSIPLHLFYNASVFKVVTSVDFNAFTLAAGSDKWEQIRSITDNDTFSGTYSRLTNDQWSNVYNREHVSGHGDLYLTIDLLAFDTSQILTDMTLQDVDTLRRFGIEQEMTWAISHEQYPLPGWIYFKPVHSMYEPGYNEPLQCYAHVAYAFSQKKDDLSSRVRVSLYFMVTVIVFNILKLSIMASVLITDRSAYLVTIGDAAASFLKRIDPSTTGKCMLGREEMLLSMGHPSSHPISSTEEKEDLTLRMGGMWLPRPRYYFFAVTRNGKVFYTIMVLCIIMVPGFYPLYATPASSWSWGASSQYYLPFSDGNMTAAATLKNAWFANAPQLLLSFSYLAINTICTSMAGTLEWNNLANFRKGLRVTQSHGSQRSTYFLQLPYRWSLPLIITSGTLHWLLSQTFFLVRVDFFDSQGKMLEHKSKSACGFSTLSLFVLLSAFLILLCTVGWIGFRNMSMKAPIIASCSLAISAACHPPPNEIDPHLAKVRWGVVQHEVVEGFGHCSLSSKSVKKPEVGKTYH</sequence>
<evidence type="ECO:0000313" key="4">
    <source>
        <dbReference type="EMBL" id="KAF1849177.1"/>
    </source>
</evidence>
<dbReference type="RefSeq" id="XP_040791740.1">
    <property type="nucleotide sequence ID" value="XM_040930788.1"/>
</dbReference>
<feature type="transmembrane region" description="Helical" evidence="2">
    <location>
        <begin position="635"/>
        <end position="657"/>
    </location>
</feature>
<feature type="transmembrane region" description="Helical" evidence="2">
    <location>
        <begin position="135"/>
        <end position="156"/>
    </location>
</feature>
<evidence type="ECO:0000259" key="3">
    <source>
        <dbReference type="Pfam" id="PF20163"/>
    </source>
</evidence>
<feature type="transmembrane region" description="Helical" evidence="2">
    <location>
        <begin position="522"/>
        <end position="541"/>
    </location>
</feature>
<dbReference type="AlphaFoldDB" id="A0A9P4GPY3"/>
<feature type="transmembrane region" description="Helical" evidence="2">
    <location>
        <begin position="245"/>
        <end position="262"/>
    </location>
</feature>
<evidence type="ECO:0000313" key="5">
    <source>
        <dbReference type="Proteomes" id="UP000800039"/>
    </source>
</evidence>
<feature type="transmembrane region" description="Helical" evidence="2">
    <location>
        <begin position="418"/>
        <end position="440"/>
    </location>
</feature>
<feature type="domain" description="DUF6536" evidence="3">
    <location>
        <begin position="132"/>
        <end position="279"/>
    </location>
</feature>
<dbReference type="PANTHER" id="PTHR35395">
    <property type="entry name" value="DUF6536 DOMAIN-CONTAINING PROTEIN"/>
    <property type="match status" value="1"/>
</dbReference>
<organism evidence="4 5">
    <name type="scientific">Cucurbitaria berberidis CBS 394.84</name>
    <dbReference type="NCBI Taxonomy" id="1168544"/>
    <lineage>
        <taxon>Eukaryota</taxon>
        <taxon>Fungi</taxon>
        <taxon>Dikarya</taxon>
        <taxon>Ascomycota</taxon>
        <taxon>Pezizomycotina</taxon>
        <taxon>Dothideomycetes</taxon>
        <taxon>Pleosporomycetidae</taxon>
        <taxon>Pleosporales</taxon>
        <taxon>Pleosporineae</taxon>
        <taxon>Cucurbitariaceae</taxon>
        <taxon>Cucurbitaria</taxon>
    </lineage>
</organism>
<dbReference type="Pfam" id="PF20163">
    <property type="entry name" value="DUF6536"/>
    <property type="match status" value="1"/>
</dbReference>
<accession>A0A9P4GPY3</accession>
<dbReference type="Proteomes" id="UP000800039">
    <property type="component" value="Unassembled WGS sequence"/>
</dbReference>
<feature type="transmembrane region" description="Helical" evidence="2">
    <location>
        <begin position="187"/>
        <end position="206"/>
    </location>
</feature>
<gene>
    <name evidence="4" type="ORF">K460DRAFT_330888</name>
</gene>
<feature type="transmembrane region" description="Helical" evidence="2">
    <location>
        <begin position="678"/>
        <end position="703"/>
    </location>
</feature>
<evidence type="ECO:0000256" key="1">
    <source>
        <dbReference type="SAM" id="MobiDB-lite"/>
    </source>
</evidence>
<protein>
    <recommendedName>
        <fullName evidence="3">DUF6536 domain-containing protein</fullName>
    </recommendedName>
</protein>
<feature type="region of interest" description="Disordered" evidence="1">
    <location>
        <begin position="60"/>
        <end position="80"/>
    </location>
</feature>
<evidence type="ECO:0000256" key="2">
    <source>
        <dbReference type="SAM" id="Phobius"/>
    </source>
</evidence>
<dbReference type="GeneID" id="63848040"/>
<proteinExistence type="predicted"/>